<dbReference type="InterPro" id="IPR036467">
    <property type="entry name" value="LS/RS_sf"/>
</dbReference>
<evidence type="ECO:0000256" key="3">
    <source>
        <dbReference type="ARBA" id="ARBA00012664"/>
    </source>
</evidence>
<gene>
    <name evidence="9" type="primary">ribH</name>
    <name evidence="10" type="ORF">C2E25_11980</name>
</gene>
<dbReference type="SUPFAM" id="SSF52121">
    <property type="entry name" value="Lumazine synthase"/>
    <property type="match status" value="1"/>
</dbReference>
<dbReference type="PANTHER" id="PTHR21058">
    <property type="entry name" value="6,7-DIMETHYL-8-RIBITYLLUMAZINE SYNTHASE DMRL SYNTHASE LUMAZINE SYNTHASE"/>
    <property type="match status" value="1"/>
</dbReference>
<dbReference type="NCBIfam" id="TIGR00114">
    <property type="entry name" value="lumazine-synth"/>
    <property type="match status" value="1"/>
</dbReference>
<dbReference type="OrthoDB" id="9809709at2"/>
<dbReference type="GO" id="GO:0000906">
    <property type="term" value="F:6,7-dimethyl-8-ribityllumazine synthase activity"/>
    <property type="evidence" value="ECO:0007669"/>
    <property type="project" value="UniProtKB-UniRule"/>
</dbReference>
<evidence type="ECO:0000256" key="1">
    <source>
        <dbReference type="ARBA" id="ARBA00004917"/>
    </source>
</evidence>
<keyword evidence="5 9" id="KW-0808">Transferase</keyword>
<evidence type="ECO:0000256" key="4">
    <source>
        <dbReference type="ARBA" id="ARBA00022619"/>
    </source>
</evidence>
<comment type="similarity">
    <text evidence="2 9">Belongs to the DMRL synthase family.</text>
</comment>
<name>A0A2K2H8F7_9BACT</name>
<evidence type="ECO:0000256" key="2">
    <source>
        <dbReference type="ARBA" id="ARBA00007424"/>
    </source>
</evidence>
<dbReference type="NCBIfam" id="NF000812">
    <property type="entry name" value="PRK00061.1-4"/>
    <property type="match status" value="1"/>
</dbReference>
<evidence type="ECO:0000313" key="10">
    <source>
        <dbReference type="EMBL" id="PNU19547.1"/>
    </source>
</evidence>
<protein>
    <recommendedName>
        <fullName evidence="8 9">6,7-dimethyl-8-ribityllumazine synthase</fullName>
        <shortName evidence="9">DMRL synthase</shortName>
        <shortName evidence="9">LS</shortName>
        <shortName evidence="9">Lumazine synthase</shortName>
        <ecNumber evidence="3 9">2.5.1.78</ecNumber>
    </recommendedName>
</protein>
<evidence type="ECO:0000256" key="7">
    <source>
        <dbReference type="ARBA" id="ARBA00058151"/>
    </source>
</evidence>
<dbReference type="RefSeq" id="WP_103115967.1">
    <property type="nucleotide sequence ID" value="NZ_PPFX01000028.1"/>
</dbReference>
<dbReference type="GO" id="GO:0009349">
    <property type="term" value="C:riboflavin synthase complex"/>
    <property type="evidence" value="ECO:0007669"/>
    <property type="project" value="UniProtKB-UniRule"/>
</dbReference>
<dbReference type="UniPathway" id="UPA00275">
    <property type="reaction ID" value="UER00404"/>
</dbReference>
<feature type="binding site" evidence="9">
    <location>
        <begin position="86"/>
        <end position="87"/>
    </location>
    <ligand>
        <name>(2S)-2-hydroxy-3-oxobutyl phosphate</name>
        <dbReference type="ChEBI" id="CHEBI:58830"/>
    </ligand>
</feature>
<reference evidence="10 11" key="1">
    <citation type="journal article" date="2018" name="Genome Announc.">
        <title>Genome Sequence of Geothermobacter sp. HR-1 Iron Reducer from the Loihi Seamount.</title>
        <authorList>
            <person name="Smith H."/>
            <person name="Abuyen K."/>
            <person name="Tremblay J."/>
            <person name="Savalia P."/>
            <person name="Perez-Rodriguez I."/>
            <person name="Emerson D."/>
            <person name="Tully B."/>
            <person name="Amend J."/>
        </authorList>
    </citation>
    <scope>NUCLEOTIDE SEQUENCE [LARGE SCALE GENOMIC DNA]</scope>
    <source>
        <strain evidence="10 11">HR-1</strain>
    </source>
</reference>
<feature type="active site" description="Proton donor" evidence="9">
    <location>
        <position position="89"/>
    </location>
</feature>
<dbReference type="HAMAP" id="MF_00178">
    <property type="entry name" value="Lumazine_synth"/>
    <property type="match status" value="1"/>
</dbReference>
<dbReference type="CDD" id="cd09209">
    <property type="entry name" value="Lumazine_synthase-I"/>
    <property type="match status" value="1"/>
</dbReference>
<dbReference type="GO" id="GO:0009231">
    <property type="term" value="P:riboflavin biosynthetic process"/>
    <property type="evidence" value="ECO:0007669"/>
    <property type="project" value="UniProtKB-UniRule"/>
</dbReference>
<keyword evidence="4 9" id="KW-0686">Riboflavin biosynthesis</keyword>
<proteinExistence type="inferred from homology"/>
<dbReference type="AlphaFoldDB" id="A0A2K2H8F7"/>
<comment type="pathway">
    <text evidence="1 9">Cofactor biosynthesis; riboflavin biosynthesis; riboflavin from 2-hydroxy-3-oxobutyl phosphate and 5-amino-6-(D-ribitylamino)uracil: step 1/2.</text>
</comment>
<evidence type="ECO:0000256" key="6">
    <source>
        <dbReference type="ARBA" id="ARBA00048785"/>
    </source>
</evidence>
<comment type="caution">
    <text evidence="10">The sequence shown here is derived from an EMBL/GenBank/DDBJ whole genome shotgun (WGS) entry which is preliminary data.</text>
</comment>
<evidence type="ECO:0000256" key="9">
    <source>
        <dbReference type="HAMAP-Rule" id="MF_00178"/>
    </source>
</evidence>
<dbReference type="EC" id="2.5.1.78" evidence="3 9"/>
<evidence type="ECO:0000256" key="8">
    <source>
        <dbReference type="ARBA" id="ARBA00072606"/>
    </source>
</evidence>
<dbReference type="EMBL" id="PPFX01000028">
    <property type="protein sequence ID" value="PNU19547.1"/>
    <property type="molecule type" value="Genomic_DNA"/>
</dbReference>
<dbReference type="InterPro" id="IPR034964">
    <property type="entry name" value="LS"/>
</dbReference>
<dbReference type="Proteomes" id="UP000236340">
    <property type="component" value="Unassembled WGS sequence"/>
</dbReference>
<dbReference type="InterPro" id="IPR002180">
    <property type="entry name" value="LS/RS"/>
</dbReference>
<dbReference type="GO" id="GO:0005829">
    <property type="term" value="C:cytosol"/>
    <property type="evidence" value="ECO:0007669"/>
    <property type="project" value="TreeGrafter"/>
</dbReference>
<feature type="binding site" evidence="9">
    <location>
        <position position="23"/>
    </location>
    <ligand>
        <name>5-amino-6-(D-ribitylamino)uracil</name>
        <dbReference type="ChEBI" id="CHEBI:15934"/>
    </ligand>
</feature>
<evidence type="ECO:0000256" key="5">
    <source>
        <dbReference type="ARBA" id="ARBA00022679"/>
    </source>
</evidence>
<comment type="function">
    <text evidence="7 9">Catalyzes the formation of 6,7-dimethyl-8-ribityllumazine by condensation of 5-amino-6-(D-ribitylamino)uracil with 3,4-dihydroxy-2-butanone 4-phosphate. This is the penultimate step in the biosynthesis of riboflavin.</text>
</comment>
<feature type="binding site" evidence="9">
    <location>
        <begin position="57"/>
        <end position="59"/>
    </location>
    <ligand>
        <name>5-amino-6-(D-ribitylamino)uracil</name>
        <dbReference type="ChEBI" id="CHEBI:15934"/>
    </ligand>
</feature>
<evidence type="ECO:0000313" key="11">
    <source>
        <dbReference type="Proteomes" id="UP000236340"/>
    </source>
</evidence>
<feature type="binding site" evidence="9">
    <location>
        <position position="114"/>
    </location>
    <ligand>
        <name>5-amino-6-(D-ribitylamino)uracil</name>
        <dbReference type="ChEBI" id="CHEBI:15934"/>
    </ligand>
</feature>
<sequence length="154" mass="16168">MPKIIEGAMQAKGIKVGLIVSRFNSFICDRLLEGAVDTLRRHGAEEHDLTVVKVPGAFEIPLVARKMVDSGHYDAVVCLGAVIRGATPHFDYVSAEVSKGVASVGLDSGMPVIFGVLTTDTIEQAVERAGTKAGNKGAEAAACAIEMVNLCQSL</sequence>
<dbReference type="Gene3D" id="3.40.50.960">
    <property type="entry name" value="Lumazine/riboflavin synthase"/>
    <property type="match status" value="1"/>
</dbReference>
<comment type="catalytic activity">
    <reaction evidence="6 9">
        <text>(2S)-2-hydroxy-3-oxobutyl phosphate + 5-amino-6-(D-ribitylamino)uracil = 6,7-dimethyl-8-(1-D-ribityl)lumazine + phosphate + 2 H2O + H(+)</text>
        <dbReference type="Rhea" id="RHEA:26152"/>
        <dbReference type="ChEBI" id="CHEBI:15377"/>
        <dbReference type="ChEBI" id="CHEBI:15378"/>
        <dbReference type="ChEBI" id="CHEBI:15934"/>
        <dbReference type="ChEBI" id="CHEBI:43474"/>
        <dbReference type="ChEBI" id="CHEBI:58201"/>
        <dbReference type="ChEBI" id="CHEBI:58830"/>
        <dbReference type="EC" id="2.5.1.78"/>
    </reaction>
</comment>
<dbReference type="Pfam" id="PF00885">
    <property type="entry name" value="DMRL_synthase"/>
    <property type="match status" value="1"/>
</dbReference>
<dbReference type="PANTHER" id="PTHR21058:SF0">
    <property type="entry name" value="6,7-DIMETHYL-8-RIBITYLLUMAZINE SYNTHASE"/>
    <property type="match status" value="1"/>
</dbReference>
<feature type="binding site" evidence="9">
    <location>
        <begin position="81"/>
        <end position="83"/>
    </location>
    <ligand>
        <name>5-amino-6-(D-ribitylamino)uracil</name>
        <dbReference type="ChEBI" id="CHEBI:15934"/>
    </ligand>
</feature>
<feature type="binding site" evidence="9">
    <location>
        <position position="128"/>
    </location>
    <ligand>
        <name>(2S)-2-hydroxy-3-oxobutyl phosphate</name>
        <dbReference type="ChEBI" id="CHEBI:58830"/>
    </ligand>
</feature>
<accession>A0A2K2H8F7</accession>
<organism evidence="10 11">
    <name type="scientific">Geothermobacter hydrogeniphilus</name>
    <dbReference type="NCBI Taxonomy" id="1969733"/>
    <lineage>
        <taxon>Bacteria</taxon>
        <taxon>Pseudomonadati</taxon>
        <taxon>Thermodesulfobacteriota</taxon>
        <taxon>Desulfuromonadia</taxon>
        <taxon>Desulfuromonadales</taxon>
        <taxon>Geothermobacteraceae</taxon>
        <taxon>Geothermobacter</taxon>
    </lineage>
</organism>
<dbReference type="FunFam" id="3.40.50.960:FF:000001">
    <property type="entry name" value="6,7-dimethyl-8-ribityllumazine synthase"/>
    <property type="match status" value="1"/>
</dbReference>